<dbReference type="Pfam" id="PF01810">
    <property type="entry name" value="LysE"/>
    <property type="match status" value="1"/>
</dbReference>
<proteinExistence type="predicted"/>
<feature type="transmembrane region" description="Helical" evidence="6">
    <location>
        <begin position="6"/>
        <end position="22"/>
    </location>
</feature>
<keyword evidence="2" id="KW-1003">Cell membrane</keyword>
<evidence type="ECO:0000256" key="5">
    <source>
        <dbReference type="ARBA" id="ARBA00023136"/>
    </source>
</evidence>
<evidence type="ECO:0000313" key="7">
    <source>
        <dbReference type="EMBL" id="RKW70465.1"/>
    </source>
</evidence>
<dbReference type="AlphaFoldDB" id="A0A496PIY7"/>
<dbReference type="RefSeq" id="WP_121485116.1">
    <property type="nucleotide sequence ID" value="NZ_QQXL01000004.1"/>
</dbReference>
<feature type="transmembrane region" description="Helical" evidence="6">
    <location>
        <begin position="34"/>
        <end position="58"/>
    </location>
</feature>
<comment type="subcellular location">
    <subcellularLocation>
        <location evidence="1">Cell membrane</location>
        <topology evidence="1">Multi-pass membrane protein</topology>
    </subcellularLocation>
</comment>
<dbReference type="GO" id="GO:0005886">
    <property type="term" value="C:plasma membrane"/>
    <property type="evidence" value="ECO:0007669"/>
    <property type="project" value="UniProtKB-SubCell"/>
</dbReference>
<feature type="transmembrane region" description="Helical" evidence="6">
    <location>
        <begin position="104"/>
        <end position="125"/>
    </location>
</feature>
<reference evidence="7 8" key="1">
    <citation type="submission" date="2018-07" db="EMBL/GenBank/DDBJ databases">
        <title>Arthrobacter sp. nov., isolated from raw cow's milk with high bacterial count.</title>
        <authorList>
            <person name="Hahne J."/>
            <person name="Isele D."/>
            <person name="Lipski A."/>
        </authorList>
    </citation>
    <scope>NUCLEOTIDE SEQUENCE [LARGE SCALE GENOMIC DNA]</scope>
    <source>
        <strain evidence="7 8">JZ R-183</strain>
    </source>
</reference>
<evidence type="ECO:0000256" key="6">
    <source>
        <dbReference type="SAM" id="Phobius"/>
    </source>
</evidence>
<dbReference type="PANTHER" id="PTHR30086:SF20">
    <property type="entry name" value="ARGININE EXPORTER PROTEIN ARGO-RELATED"/>
    <property type="match status" value="1"/>
</dbReference>
<feature type="transmembrane region" description="Helical" evidence="6">
    <location>
        <begin position="64"/>
        <end position="83"/>
    </location>
</feature>
<dbReference type="Proteomes" id="UP000273119">
    <property type="component" value="Unassembled WGS sequence"/>
</dbReference>
<organism evidence="7 8">
    <name type="scientific">Galactobacter caseinivorans</name>
    <dbReference type="NCBI Taxonomy" id="2676123"/>
    <lineage>
        <taxon>Bacteria</taxon>
        <taxon>Bacillati</taxon>
        <taxon>Actinomycetota</taxon>
        <taxon>Actinomycetes</taxon>
        <taxon>Micrococcales</taxon>
        <taxon>Micrococcaceae</taxon>
        <taxon>Galactobacter</taxon>
    </lineage>
</organism>
<comment type="caution">
    <text evidence="7">The sequence shown here is derived from an EMBL/GenBank/DDBJ whole genome shotgun (WGS) entry which is preliminary data.</text>
</comment>
<sequence length="202" mass="20996">MSLLPFVLTPGASFALTVNAAATGDRRAGLRVTLGTAMGLALIAAVAGLSGLGAFVASHELIRAWFQLLGGALLFGFGAVPLIKTWRARNRTEPRPSAPHPTRLMGWAFVAVVTNVKALAIYLIVVPPLLSPTAPQLGSYATVAAIHSGMVLLWLCLITALITRTPAIARNPRVTLNLQLASSAALLLLGAQSIATGFLELG</sequence>
<evidence type="ECO:0000256" key="4">
    <source>
        <dbReference type="ARBA" id="ARBA00022989"/>
    </source>
</evidence>
<evidence type="ECO:0000256" key="2">
    <source>
        <dbReference type="ARBA" id="ARBA00022475"/>
    </source>
</evidence>
<dbReference type="PANTHER" id="PTHR30086">
    <property type="entry name" value="ARGININE EXPORTER PROTEIN ARGO"/>
    <property type="match status" value="1"/>
</dbReference>
<keyword evidence="4 6" id="KW-1133">Transmembrane helix</keyword>
<feature type="transmembrane region" description="Helical" evidence="6">
    <location>
        <begin position="174"/>
        <end position="199"/>
    </location>
</feature>
<keyword evidence="3 6" id="KW-0812">Transmembrane</keyword>
<name>A0A496PIY7_9MICC</name>
<evidence type="ECO:0008006" key="9">
    <source>
        <dbReference type="Google" id="ProtNLM"/>
    </source>
</evidence>
<dbReference type="EMBL" id="QQXL01000004">
    <property type="protein sequence ID" value="RKW70465.1"/>
    <property type="molecule type" value="Genomic_DNA"/>
</dbReference>
<evidence type="ECO:0000256" key="3">
    <source>
        <dbReference type="ARBA" id="ARBA00022692"/>
    </source>
</evidence>
<protein>
    <recommendedName>
        <fullName evidence="9">Lysine transporter LysE</fullName>
    </recommendedName>
</protein>
<gene>
    <name evidence="7" type="ORF">DWQ67_08280</name>
</gene>
<dbReference type="GO" id="GO:0015171">
    <property type="term" value="F:amino acid transmembrane transporter activity"/>
    <property type="evidence" value="ECO:0007669"/>
    <property type="project" value="TreeGrafter"/>
</dbReference>
<dbReference type="InterPro" id="IPR001123">
    <property type="entry name" value="LeuE-type"/>
</dbReference>
<evidence type="ECO:0000256" key="1">
    <source>
        <dbReference type="ARBA" id="ARBA00004651"/>
    </source>
</evidence>
<keyword evidence="8" id="KW-1185">Reference proteome</keyword>
<feature type="transmembrane region" description="Helical" evidence="6">
    <location>
        <begin position="137"/>
        <end position="162"/>
    </location>
</feature>
<keyword evidence="5 6" id="KW-0472">Membrane</keyword>
<accession>A0A496PIY7</accession>
<evidence type="ECO:0000313" key="8">
    <source>
        <dbReference type="Proteomes" id="UP000273119"/>
    </source>
</evidence>